<dbReference type="GO" id="GO:0004479">
    <property type="term" value="F:methionyl-tRNA formyltransferase activity"/>
    <property type="evidence" value="ECO:0007669"/>
    <property type="project" value="TreeGrafter"/>
</dbReference>
<accession>A0A381XNN0</accession>
<protein>
    <submittedName>
        <fullName evidence="5">Uncharacterized protein</fullName>
    </submittedName>
</protein>
<organism evidence="5">
    <name type="scientific">marine metagenome</name>
    <dbReference type="NCBI Taxonomy" id="408172"/>
    <lineage>
        <taxon>unclassified sequences</taxon>
        <taxon>metagenomes</taxon>
        <taxon>ecological metagenomes</taxon>
    </lineage>
</organism>
<dbReference type="InterPro" id="IPR005793">
    <property type="entry name" value="Formyl_trans_C"/>
</dbReference>
<dbReference type="Pfam" id="PF00551">
    <property type="entry name" value="Formyl_trans_N"/>
    <property type="match status" value="1"/>
</dbReference>
<dbReference type="Gene3D" id="3.40.50.12230">
    <property type="match status" value="1"/>
</dbReference>
<feature type="domain" description="Formyl transferase N-terminal" evidence="3">
    <location>
        <begin position="1"/>
        <end position="175"/>
    </location>
</feature>
<sequence>MRIAIIGQAAFGKDVLEALIEKGEDIAAVLCPPDRKDRPFDPIKESAVEHDIQVYQYRRMRDEQAITEFSSLNIDLCVMAFVTDIVPMEILENPTSGTIQYHPSLLPEHRGPSSINWPIIQGKTKTGLSIFWPDEGLDTGPILLQKETPISPDDTLGSVYFGRLYPMGVEAMVEAVGLVKNGEAPKIAQDHSKSTYEGWCRSDDTIIDWDKPAAAIYNLIRGSDPSPGANTNFGDDKLAFFNAKLSPDGSTEKPGTVTSINSDTFSIALQGGTIDIGRVQINRDRKIMASEFVESKNLEVGFKFSS</sequence>
<dbReference type="PANTHER" id="PTHR11138">
    <property type="entry name" value="METHIONYL-TRNA FORMYLTRANSFERASE"/>
    <property type="match status" value="1"/>
</dbReference>
<proteinExistence type="predicted"/>
<keyword evidence="2" id="KW-0648">Protein biosynthesis</keyword>
<reference evidence="5" key="1">
    <citation type="submission" date="2018-05" db="EMBL/GenBank/DDBJ databases">
        <authorList>
            <person name="Lanie J.A."/>
            <person name="Ng W.-L."/>
            <person name="Kazmierczak K.M."/>
            <person name="Andrzejewski T.M."/>
            <person name="Davidsen T.M."/>
            <person name="Wayne K.J."/>
            <person name="Tettelin H."/>
            <person name="Glass J.I."/>
            <person name="Rusch D."/>
            <person name="Podicherti R."/>
            <person name="Tsui H.-C.T."/>
            <person name="Winkler M.E."/>
        </authorList>
    </citation>
    <scope>NUCLEOTIDE SEQUENCE</scope>
</reference>
<evidence type="ECO:0000313" key="5">
    <source>
        <dbReference type="EMBL" id="SVA65837.1"/>
    </source>
</evidence>
<evidence type="ECO:0000259" key="3">
    <source>
        <dbReference type="Pfam" id="PF00551"/>
    </source>
</evidence>
<evidence type="ECO:0000256" key="1">
    <source>
        <dbReference type="ARBA" id="ARBA00022679"/>
    </source>
</evidence>
<name>A0A381XNN0_9ZZZZ</name>
<dbReference type="CDD" id="cd08704">
    <property type="entry name" value="Met_tRNA_FMT_C"/>
    <property type="match status" value="1"/>
</dbReference>
<dbReference type="Pfam" id="PF02911">
    <property type="entry name" value="Formyl_trans_C"/>
    <property type="match status" value="1"/>
</dbReference>
<dbReference type="AlphaFoldDB" id="A0A381XNN0"/>
<dbReference type="GO" id="GO:0005829">
    <property type="term" value="C:cytosol"/>
    <property type="evidence" value="ECO:0007669"/>
    <property type="project" value="TreeGrafter"/>
</dbReference>
<keyword evidence="1" id="KW-0808">Transferase</keyword>
<dbReference type="InterPro" id="IPR044135">
    <property type="entry name" value="Met-tRNA-FMT_C"/>
</dbReference>
<dbReference type="PANTHER" id="PTHR11138:SF5">
    <property type="entry name" value="METHIONYL-TRNA FORMYLTRANSFERASE, MITOCHONDRIAL"/>
    <property type="match status" value="1"/>
</dbReference>
<dbReference type="InterPro" id="IPR011034">
    <property type="entry name" value="Formyl_transferase-like_C_sf"/>
</dbReference>
<dbReference type="InterPro" id="IPR036477">
    <property type="entry name" value="Formyl_transf_N_sf"/>
</dbReference>
<dbReference type="InterPro" id="IPR002376">
    <property type="entry name" value="Formyl_transf_N"/>
</dbReference>
<evidence type="ECO:0000259" key="4">
    <source>
        <dbReference type="Pfam" id="PF02911"/>
    </source>
</evidence>
<dbReference type="SUPFAM" id="SSF50486">
    <property type="entry name" value="FMT C-terminal domain-like"/>
    <property type="match status" value="1"/>
</dbReference>
<gene>
    <name evidence="5" type="ORF">METZ01_LOCUS118691</name>
</gene>
<feature type="domain" description="Formyl transferase C-terminal" evidence="4">
    <location>
        <begin position="202"/>
        <end position="296"/>
    </location>
</feature>
<dbReference type="SUPFAM" id="SSF53328">
    <property type="entry name" value="Formyltransferase"/>
    <property type="match status" value="1"/>
</dbReference>
<evidence type="ECO:0000256" key="2">
    <source>
        <dbReference type="ARBA" id="ARBA00022917"/>
    </source>
</evidence>
<dbReference type="EMBL" id="UINC01015674">
    <property type="protein sequence ID" value="SVA65837.1"/>
    <property type="molecule type" value="Genomic_DNA"/>
</dbReference>